<dbReference type="Proteomes" id="UP000815325">
    <property type="component" value="Unassembled WGS sequence"/>
</dbReference>
<dbReference type="InterPro" id="IPR028082">
    <property type="entry name" value="Peripla_BP_I"/>
</dbReference>
<evidence type="ECO:0000259" key="4">
    <source>
        <dbReference type="Pfam" id="PF13458"/>
    </source>
</evidence>
<dbReference type="InterPro" id="IPR051010">
    <property type="entry name" value="BCAA_transport"/>
</dbReference>
<protein>
    <submittedName>
        <fullName evidence="5">Periplasmic binding protein-like I</fullName>
    </submittedName>
</protein>
<dbReference type="SUPFAM" id="SSF53822">
    <property type="entry name" value="Periplasmic binding protein-like I"/>
    <property type="match status" value="1"/>
</dbReference>
<dbReference type="PANTHER" id="PTHR30483">
    <property type="entry name" value="LEUCINE-SPECIFIC-BINDING PROTEIN"/>
    <property type="match status" value="1"/>
</dbReference>
<organism evidence="5 6">
    <name type="scientific">Dunaliella salina</name>
    <name type="common">Green alga</name>
    <name type="synonym">Protococcus salinus</name>
    <dbReference type="NCBI Taxonomy" id="3046"/>
    <lineage>
        <taxon>Eukaryota</taxon>
        <taxon>Viridiplantae</taxon>
        <taxon>Chlorophyta</taxon>
        <taxon>core chlorophytes</taxon>
        <taxon>Chlorophyceae</taxon>
        <taxon>CS clade</taxon>
        <taxon>Chlamydomonadales</taxon>
        <taxon>Dunaliellaceae</taxon>
        <taxon>Dunaliella</taxon>
    </lineage>
</organism>
<keyword evidence="3" id="KW-1133">Transmembrane helix</keyword>
<evidence type="ECO:0000313" key="6">
    <source>
        <dbReference type="Proteomes" id="UP000815325"/>
    </source>
</evidence>
<evidence type="ECO:0000313" key="5">
    <source>
        <dbReference type="EMBL" id="KAF5830866.1"/>
    </source>
</evidence>
<evidence type="ECO:0000256" key="3">
    <source>
        <dbReference type="SAM" id="Phobius"/>
    </source>
</evidence>
<reference evidence="5" key="1">
    <citation type="submission" date="2017-08" db="EMBL/GenBank/DDBJ databases">
        <authorList>
            <person name="Polle J.E."/>
            <person name="Barry K."/>
            <person name="Cushman J."/>
            <person name="Schmutz J."/>
            <person name="Tran D."/>
            <person name="Hathwaick L.T."/>
            <person name="Yim W.C."/>
            <person name="Jenkins J."/>
            <person name="Mckie-Krisberg Z.M."/>
            <person name="Prochnik S."/>
            <person name="Lindquist E."/>
            <person name="Dockter R.B."/>
            <person name="Adam C."/>
            <person name="Molina H."/>
            <person name="Bunkerborg J."/>
            <person name="Jin E."/>
            <person name="Buchheim M."/>
            <person name="Magnuson J."/>
        </authorList>
    </citation>
    <scope>NUCLEOTIDE SEQUENCE</scope>
    <source>
        <strain evidence="5">CCAP 19/18</strain>
    </source>
</reference>
<feature type="domain" description="Leucine-binding protein" evidence="4">
    <location>
        <begin position="60"/>
        <end position="323"/>
    </location>
</feature>
<name>A0ABQ7G8C3_DUNSA</name>
<keyword evidence="1" id="KW-0732">Signal</keyword>
<keyword evidence="3" id="KW-0472">Membrane</keyword>
<dbReference type="Pfam" id="PF13458">
    <property type="entry name" value="Peripla_BP_6"/>
    <property type="match status" value="1"/>
</dbReference>
<feature type="compositionally biased region" description="Low complexity" evidence="2">
    <location>
        <begin position="531"/>
        <end position="540"/>
    </location>
</feature>
<sequence length="603" mass="66998">MFLLFTGTGAMVQAFQLPVDRLNRDIGHGKDGLTTKVMLRDRNGQEFRIKFDYVNRVPSACTPDVHNKEVERLIKEDKVHFLLGNTHFAFSEAEIANKARRLTYHCCFETDELFKLDYQYIFGIANLADQETHQALTSMALEDSIAKLFVFYTTDFRYGKTACKNAVNYVSSKLRRISTKFELVKVMEYSTANVSSNPDFFSSVVTEEAIRSGATAVLGCDNTVNGFAIAKALGRIKDRLKAIFLTLSPGVYGFAEIVGPENAEYVLTSSSWHPKMLGQGDSFFGTPKQYAEAYAAAFGRPPSFVMALASATVVSLLFALQNAFRGCEFLDPENLDVDSLLFDPNAIRCTNRTGIEAVAGTTVTGYDALLKSLSAQSMSLFLGNVEFNHFRRNIAHDPVVLQVQNGVPEIVLPLEEASRKLIMPIPHPEEQPHVGALEEDSFIIVVVVVVVGTLLLVAALVMVVFYRQKHARKIRSLLLIDPEQLEVINLPLQLDTAWESGKARLRNTLVALEPLTEVKVGWSSPGDPTSSRKSSPEMSMPKKSFLMKGKALLSTSPSVGDSQELRYIDMDTEEASHRSDPQLMDSDVESLQQEVSHWDHVVM</sequence>
<evidence type="ECO:0000256" key="2">
    <source>
        <dbReference type="SAM" id="MobiDB-lite"/>
    </source>
</evidence>
<keyword evidence="3" id="KW-0812">Transmembrane</keyword>
<comment type="caution">
    <text evidence="5">The sequence shown here is derived from an EMBL/GenBank/DDBJ whole genome shotgun (WGS) entry which is preliminary data.</text>
</comment>
<gene>
    <name evidence="5" type="ORF">DUNSADRAFT_13926</name>
</gene>
<dbReference type="EMBL" id="MU069998">
    <property type="protein sequence ID" value="KAF5830866.1"/>
    <property type="molecule type" value="Genomic_DNA"/>
</dbReference>
<evidence type="ECO:0000256" key="1">
    <source>
        <dbReference type="ARBA" id="ARBA00022729"/>
    </source>
</evidence>
<dbReference type="PANTHER" id="PTHR30483:SF37">
    <property type="entry name" value="ABC TRANSPORTER SUBSTRATE-BINDING PROTEIN"/>
    <property type="match status" value="1"/>
</dbReference>
<feature type="transmembrane region" description="Helical" evidence="3">
    <location>
        <begin position="442"/>
        <end position="466"/>
    </location>
</feature>
<dbReference type="Gene3D" id="3.40.50.2300">
    <property type="match status" value="2"/>
</dbReference>
<proteinExistence type="predicted"/>
<accession>A0ABQ7G8C3</accession>
<feature type="region of interest" description="Disordered" evidence="2">
    <location>
        <begin position="521"/>
        <end position="540"/>
    </location>
</feature>
<keyword evidence="6" id="KW-1185">Reference proteome</keyword>
<dbReference type="InterPro" id="IPR028081">
    <property type="entry name" value="Leu-bd"/>
</dbReference>